<sequence>MYPRPPVSFLLFIFYPKNISLPRFCPRLGKASGHKVRNPGENIVIGTFFVYNVDAI</sequence>
<proteinExistence type="predicted"/>
<name>A0ABM9ZYL1_9BACT</name>
<keyword evidence="2" id="KW-1185">Reference proteome</keyword>
<reference evidence="1 2" key="1">
    <citation type="submission" date="2009-12" db="EMBL/GenBank/DDBJ databases">
        <authorList>
            <person name="Shrivastava S."/>
            <person name="Madupu R."/>
            <person name="Durkin A.S."/>
            <person name="Torralba M."/>
            <person name="Methe B."/>
            <person name="Sutton G.G."/>
            <person name="Strausberg R.L."/>
            <person name="Nelson K.E."/>
        </authorList>
    </citation>
    <scope>NUCLEOTIDE SEQUENCE [LARGE SCALE GENOMIC DNA]</scope>
    <source>
        <strain evidence="1 2">W5455</strain>
    </source>
</reference>
<accession>A0ABM9ZYL1</accession>
<comment type="caution">
    <text evidence="1">The sequence shown here is derived from an EMBL/GenBank/DDBJ whole genome shotgun (WGS) entry which is preliminary data.</text>
</comment>
<gene>
    <name evidence="1" type="ORF">HMPREF7215_2337</name>
</gene>
<evidence type="ECO:0000313" key="1">
    <source>
        <dbReference type="EMBL" id="EFB92058.1"/>
    </source>
</evidence>
<dbReference type="Proteomes" id="UP000006462">
    <property type="component" value="Unassembled WGS sequence"/>
</dbReference>
<organism evidence="1 2">
    <name type="scientific">Pyramidobacter piscolens W5455</name>
    <dbReference type="NCBI Taxonomy" id="352165"/>
    <lineage>
        <taxon>Bacteria</taxon>
        <taxon>Thermotogati</taxon>
        <taxon>Synergistota</taxon>
        <taxon>Synergistia</taxon>
        <taxon>Synergistales</taxon>
        <taxon>Dethiosulfovibrionaceae</taxon>
        <taxon>Pyramidobacter</taxon>
    </lineage>
</organism>
<dbReference type="EMBL" id="ADFP01000004">
    <property type="protein sequence ID" value="EFB92058.1"/>
    <property type="molecule type" value="Genomic_DNA"/>
</dbReference>
<protein>
    <submittedName>
        <fullName evidence="1">Uncharacterized protein</fullName>
    </submittedName>
</protein>
<evidence type="ECO:0000313" key="2">
    <source>
        <dbReference type="Proteomes" id="UP000006462"/>
    </source>
</evidence>